<accession>A0AAV7I2U2</accession>
<dbReference type="Proteomes" id="UP000826195">
    <property type="component" value="Unassembled WGS sequence"/>
</dbReference>
<name>A0AAV7I2U2_COTGL</name>
<keyword evidence="2" id="KW-1185">Reference proteome</keyword>
<protein>
    <submittedName>
        <fullName evidence="1">Uncharacterized protein</fullName>
    </submittedName>
</protein>
<gene>
    <name evidence="1" type="ORF">KQX54_005259</name>
</gene>
<organism evidence="1 2">
    <name type="scientific">Cotesia glomerata</name>
    <name type="common">Lepidopteran parasitic wasp</name>
    <name type="synonym">Apanteles glomeratus</name>
    <dbReference type="NCBI Taxonomy" id="32391"/>
    <lineage>
        <taxon>Eukaryota</taxon>
        <taxon>Metazoa</taxon>
        <taxon>Ecdysozoa</taxon>
        <taxon>Arthropoda</taxon>
        <taxon>Hexapoda</taxon>
        <taxon>Insecta</taxon>
        <taxon>Pterygota</taxon>
        <taxon>Neoptera</taxon>
        <taxon>Endopterygota</taxon>
        <taxon>Hymenoptera</taxon>
        <taxon>Apocrita</taxon>
        <taxon>Ichneumonoidea</taxon>
        <taxon>Braconidae</taxon>
        <taxon>Microgastrinae</taxon>
        <taxon>Cotesia</taxon>
    </lineage>
</organism>
<evidence type="ECO:0000313" key="1">
    <source>
        <dbReference type="EMBL" id="KAH0539511.1"/>
    </source>
</evidence>
<reference evidence="1 2" key="1">
    <citation type="journal article" date="2021" name="J. Hered.">
        <title>A chromosome-level genome assembly of the parasitoid wasp, Cotesia glomerata (Hymenoptera: Braconidae).</title>
        <authorList>
            <person name="Pinto B.J."/>
            <person name="Weis J.J."/>
            <person name="Gamble T."/>
            <person name="Ode P.J."/>
            <person name="Paul R."/>
            <person name="Zaspel J.M."/>
        </authorList>
    </citation>
    <scope>NUCLEOTIDE SEQUENCE [LARGE SCALE GENOMIC DNA]</scope>
    <source>
        <strain evidence="1">CgM1</strain>
    </source>
</reference>
<dbReference type="AlphaFoldDB" id="A0AAV7I2U2"/>
<sequence>MGTYVWMLSIRSEIPGAGSHERTACALYMDVPYPIASPPLCCPMLWHCQLNSPCAFDCVPISVLMPIPIPGSNPGSALQTDMRSRNKKIL</sequence>
<comment type="caution">
    <text evidence="1">The sequence shown here is derived from an EMBL/GenBank/DDBJ whole genome shotgun (WGS) entry which is preliminary data.</text>
</comment>
<proteinExistence type="predicted"/>
<dbReference type="EMBL" id="JAHXZJ010002609">
    <property type="protein sequence ID" value="KAH0539511.1"/>
    <property type="molecule type" value="Genomic_DNA"/>
</dbReference>
<evidence type="ECO:0000313" key="2">
    <source>
        <dbReference type="Proteomes" id="UP000826195"/>
    </source>
</evidence>